<dbReference type="InterPro" id="IPR024046">
    <property type="entry name" value="Flagellar_assmbl_FliW_dom_sf"/>
</dbReference>
<evidence type="ECO:0000313" key="1">
    <source>
        <dbReference type="EMBL" id="SNB61754.1"/>
    </source>
</evidence>
<dbReference type="Proteomes" id="UP000197065">
    <property type="component" value="Unassembled WGS sequence"/>
</dbReference>
<dbReference type="AlphaFoldDB" id="A0A212QQJ7"/>
<keyword evidence="1" id="KW-0282">Flagellum</keyword>
<keyword evidence="2" id="KW-1185">Reference proteome</keyword>
<dbReference type="OrthoDB" id="8479908at2"/>
<dbReference type="GO" id="GO:0044780">
    <property type="term" value="P:bacterial-type flagellum assembly"/>
    <property type="evidence" value="ECO:0007669"/>
    <property type="project" value="InterPro"/>
</dbReference>
<keyword evidence="1" id="KW-0966">Cell projection</keyword>
<name>A0A212QQJ7_9PROT</name>
<dbReference type="Pfam" id="PF02623">
    <property type="entry name" value="FliW"/>
    <property type="match status" value="1"/>
</dbReference>
<sequence>MIRAVYQETMAADVMSTQFADLGQLLAKVIEDQDVIEFPAGLPGFADARRFNLRHAKGGQALCQLASCDPNGPVFRLLLAGSPRGHAMITAHCHGLSNESAQLLFLMTKVQIQADQWVLTANCRAPLVIDLLGREGEQIILHDETLAKNVIIASGAYTA</sequence>
<dbReference type="RefSeq" id="WP_088560212.1">
    <property type="nucleotide sequence ID" value="NZ_FYEH01000002.1"/>
</dbReference>
<dbReference type="EMBL" id="FYEH01000002">
    <property type="protein sequence ID" value="SNB61754.1"/>
    <property type="molecule type" value="Genomic_DNA"/>
</dbReference>
<dbReference type="Gene3D" id="2.30.290.10">
    <property type="entry name" value="BH3618-like"/>
    <property type="match status" value="1"/>
</dbReference>
<proteinExistence type="predicted"/>
<keyword evidence="1" id="KW-0969">Cilium</keyword>
<dbReference type="InterPro" id="IPR003775">
    <property type="entry name" value="Flagellar_assembly_factor_FliW"/>
</dbReference>
<evidence type="ECO:0000313" key="2">
    <source>
        <dbReference type="Proteomes" id="UP000197065"/>
    </source>
</evidence>
<protein>
    <submittedName>
        <fullName evidence="1">Flagellar assembly factor FliW</fullName>
    </submittedName>
</protein>
<dbReference type="SUPFAM" id="SSF141457">
    <property type="entry name" value="BH3618-like"/>
    <property type="match status" value="1"/>
</dbReference>
<organism evidence="1 2">
    <name type="scientific">Arboricoccus pini</name>
    <dbReference type="NCBI Taxonomy" id="1963835"/>
    <lineage>
        <taxon>Bacteria</taxon>
        <taxon>Pseudomonadati</taxon>
        <taxon>Pseudomonadota</taxon>
        <taxon>Alphaproteobacteria</taxon>
        <taxon>Geminicoccales</taxon>
        <taxon>Geminicoccaceae</taxon>
        <taxon>Arboricoccus</taxon>
    </lineage>
</organism>
<accession>A0A212QQJ7</accession>
<gene>
    <name evidence="1" type="ORF">SAMN07250955_102388</name>
</gene>
<reference evidence="1 2" key="1">
    <citation type="submission" date="2017-06" db="EMBL/GenBank/DDBJ databases">
        <authorList>
            <person name="Kim H.J."/>
            <person name="Triplett B.A."/>
        </authorList>
    </citation>
    <scope>NUCLEOTIDE SEQUENCE [LARGE SCALE GENOMIC DNA]</scope>
    <source>
        <strain evidence="1 2">B29T1</strain>
    </source>
</reference>